<dbReference type="SUPFAM" id="SSF46689">
    <property type="entry name" value="Homeodomain-like"/>
    <property type="match status" value="1"/>
</dbReference>
<feature type="DNA-binding region" description="H-T-H motif" evidence="4">
    <location>
        <begin position="40"/>
        <end position="59"/>
    </location>
</feature>
<gene>
    <name evidence="6" type="ORF">DMO24_06425</name>
</gene>
<dbReference type="GO" id="GO:0003700">
    <property type="term" value="F:DNA-binding transcription factor activity"/>
    <property type="evidence" value="ECO:0007669"/>
    <property type="project" value="TreeGrafter"/>
</dbReference>
<evidence type="ECO:0000313" key="7">
    <source>
        <dbReference type="Proteomes" id="UP000247602"/>
    </source>
</evidence>
<dbReference type="PROSITE" id="PS50977">
    <property type="entry name" value="HTH_TETR_2"/>
    <property type="match status" value="1"/>
</dbReference>
<name>A0A323VC47_9ACTN</name>
<reference evidence="6 7" key="1">
    <citation type="submission" date="2018-06" db="EMBL/GenBank/DDBJ databases">
        <title>Draft genome sequence of Modestobacter versicolor CP153-2.</title>
        <authorList>
            <person name="Gundlapally S.R."/>
        </authorList>
    </citation>
    <scope>NUCLEOTIDE SEQUENCE [LARGE SCALE GENOMIC DNA]</scope>
    <source>
        <strain evidence="6 7">CP153-2</strain>
    </source>
</reference>
<dbReference type="InterPro" id="IPR001647">
    <property type="entry name" value="HTH_TetR"/>
</dbReference>
<sequence length="232" mass="25094">MTTVSEATAGRRELRKARTRAEVRETAQRLFAERGFDAVTIADVAAAADVAVQTVFNHFETKEALFFDGRTPWVEGAAASVTERASGSDPVAALRRYLEADLTQLLVAESRPENRSYLEALHRTTALQSRERMLVEQAGEKVAAVLGVAIADGAWPAAPAADLATAQLLSRMIADLFLVAGRVLVLENRRLVLAPEPDERRRLSVQATTAATLSELEQCMRGLAAQLLGQPG</sequence>
<evidence type="ECO:0000256" key="3">
    <source>
        <dbReference type="ARBA" id="ARBA00023163"/>
    </source>
</evidence>
<comment type="caution">
    <text evidence="6">The sequence shown here is derived from an EMBL/GenBank/DDBJ whole genome shotgun (WGS) entry which is preliminary data.</text>
</comment>
<dbReference type="InterPro" id="IPR050109">
    <property type="entry name" value="HTH-type_TetR-like_transc_reg"/>
</dbReference>
<dbReference type="PRINTS" id="PR00455">
    <property type="entry name" value="HTHTETR"/>
</dbReference>
<evidence type="ECO:0000256" key="1">
    <source>
        <dbReference type="ARBA" id="ARBA00023015"/>
    </source>
</evidence>
<evidence type="ECO:0000259" key="5">
    <source>
        <dbReference type="PROSITE" id="PS50977"/>
    </source>
</evidence>
<keyword evidence="3" id="KW-0804">Transcription</keyword>
<dbReference type="Pfam" id="PF00440">
    <property type="entry name" value="TetR_N"/>
    <property type="match status" value="1"/>
</dbReference>
<evidence type="ECO:0000313" key="6">
    <source>
        <dbReference type="EMBL" id="PZA22161.1"/>
    </source>
</evidence>
<dbReference type="PANTHER" id="PTHR30055">
    <property type="entry name" value="HTH-TYPE TRANSCRIPTIONAL REGULATOR RUTR"/>
    <property type="match status" value="1"/>
</dbReference>
<dbReference type="OrthoDB" id="155497at2"/>
<dbReference type="InterPro" id="IPR009057">
    <property type="entry name" value="Homeodomain-like_sf"/>
</dbReference>
<accession>A0A323VC47</accession>
<evidence type="ECO:0000256" key="2">
    <source>
        <dbReference type="ARBA" id="ARBA00023125"/>
    </source>
</evidence>
<dbReference type="Proteomes" id="UP000247602">
    <property type="component" value="Unassembled WGS sequence"/>
</dbReference>
<keyword evidence="1" id="KW-0805">Transcription regulation</keyword>
<dbReference type="Gene3D" id="1.10.357.10">
    <property type="entry name" value="Tetracycline Repressor, domain 2"/>
    <property type="match status" value="1"/>
</dbReference>
<dbReference type="PANTHER" id="PTHR30055:SF234">
    <property type="entry name" value="HTH-TYPE TRANSCRIPTIONAL REGULATOR BETI"/>
    <property type="match status" value="1"/>
</dbReference>
<keyword evidence="2 4" id="KW-0238">DNA-binding</keyword>
<dbReference type="EMBL" id="QKNV01000045">
    <property type="protein sequence ID" value="PZA22161.1"/>
    <property type="molecule type" value="Genomic_DNA"/>
</dbReference>
<keyword evidence="7" id="KW-1185">Reference proteome</keyword>
<proteinExistence type="predicted"/>
<dbReference type="AlphaFoldDB" id="A0A323VC47"/>
<dbReference type="GO" id="GO:0000976">
    <property type="term" value="F:transcription cis-regulatory region binding"/>
    <property type="evidence" value="ECO:0007669"/>
    <property type="project" value="TreeGrafter"/>
</dbReference>
<evidence type="ECO:0000256" key="4">
    <source>
        <dbReference type="PROSITE-ProRule" id="PRU00335"/>
    </source>
</evidence>
<organism evidence="6 7">
    <name type="scientific">Modestobacter versicolor</name>
    <dbReference type="NCBI Taxonomy" id="429133"/>
    <lineage>
        <taxon>Bacteria</taxon>
        <taxon>Bacillati</taxon>
        <taxon>Actinomycetota</taxon>
        <taxon>Actinomycetes</taxon>
        <taxon>Geodermatophilales</taxon>
        <taxon>Geodermatophilaceae</taxon>
        <taxon>Modestobacter</taxon>
    </lineage>
</organism>
<protein>
    <recommendedName>
        <fullName evidence="5">HTH tetR-type domain-containing protein</fullName>
    </recommendedName>
</protein>
<feature type="domain" description="HTH tetR-type" evidence="5">
    <location>
        <begin position="17"/>
        <end position="77"/>
    </location>
</feature>